<dbReference type="Proteomes" id="UP001642484">
    <property type="component" value="Unassembled WGS sequence"/>
</dbReference>
<evidence type="ECO:0000313" key="4">
    <source>
        <dbReference type="EMBL" id="CAK9061871.1"/>
    </source>
</evidence>
<evidence type="ECO:0000313" key="3">
    <source>
        <dbReference type="EMBL" id="CAK9040844.1"/>
    </source>
</evidence>
<sequence>MPSLGEGEASESKSRGRFKRPAQLLEGLKAKVSEAVWKPKARGTPIVSIARGTGSRVAADEAPRPPRPYARPGMGSPPGYREPWQDGSPSPAIQRHGAAGCFCGAMSAAQSAAQSAMRPSSSRSGRSGNSYGSEGDGMAFYKEVPNFYMEGMSDSTPTWTEECRASSVCSSPAVYEESFLPSPILRRAPPVRQVYYLYASPLDYPPIDVRSEVETIHYAFVESGSNVKLNVGVATVESLTHLLTLARSGLALHLSAHAVCSEKGDVGLVLENPNGCSHVLWKKNLEEILGMRDRTMQSNSLLFLSTCWSQELAQVFVECGCPHVVSLRTRVNDIAARRFSQQFYLSLGVGESLLSSWKGARTCLRNHPDAEIGEQSDHFVLFGQHAADKATLQELCGEGQGMDAHLRMLEDAGRFLEVKMVPRPEHFLGRKNDIHEVMHHFTGVQSRRACALSGPEGIGKTALSVEFVHFAAAPGRHFSCGARMMRIEAMDLAGIANSLQEELDNLAAQLEVCLRPSTSDSRSSLCSTGLSARSAESSISIREAPSNLDSMTLLLPLRQRLRRGFQHIERVRRRAPTLLVVDDEAGAFASCPDVRKLFGELLEHTCQLHLLILSRVPIYHSLGPAKVVNVTLSGLKEPEAAKLFLQRIHRMLEDRDFPDSVGSADAGGGEPTPSVPRGKIVESTILRLKGHPLLHCLAGHPGDIREVASQVTPTGPSLMELAQGMEVDNG</sequence>
<comment type="caution">
    <text evidence="3">The sequence shown here is derived from an EMBL/GenBank/DDBJ whole genome shotgun (WGS) entry which is preliminary data.</text>
</comment>
<dbReference type="Pfam" id="PF12770">
    <property type="entry name" value="CHAT"/>
    <property type="match status" value="1"/>
</dbReference>
<keyword evidence="5" id="KW-1185">Reference proteome</keyword>
<evidence type="ECO:0000259" key="2">
    <source>
        <dbReference type="Pfam" id="PF12770"/>
    </source>
</evidence>
<feature type="region of interest" description="Disordered" evidence="1">
    <location>
        <begin position="114"/>
        <end position="135"/>
    </location>
</feature>
<feature type="region of interest" description="Disordered" evidence="1">
    <location>
        <begin position="47"/>
        <end position="92"/>
    </location>
</feature>
<accession>A0ABP0LNR1</accession>
<name>A0ABP0LNR1_9DINO</name>
<evidence type="ECO:0000256" key="1">
    <source>
        <dbReference type="SAM" id="MobiDB-lite"/>
    </source>
</evidence>
<feature type="region of interest" description="Disordered" evidence="1">
    <location>
        <begin position="1"/>
        <end position="21"/>
    </location>
</feature>
<gene>
    <name evidence="3" type="ORF">CCMP2556_LOCUS21952</name>
    <name evidence="4" type="ORF">CCMP2556_LOCUS30424</name>
</gene>
<dbReference type="InterPro" id="IPR024983">
    <property type="entry name" value="CHAT_dom"/>
</dbReference>
<dbReference type="EMBL" id="CAXAMN010021640">
    <property type="protein sequence ID" value="CAK9061871.1"/>
    <property type="molecule type" value="Genomic_DNA"/>
</dbReference>
<evidence type="ECO:0000313" key="5">
    <source>
        <dbReference type="Proteomes" id="UP001642484"/>
    </source>
</evidence>
<dbReference type="EMBL" id="CAXAMN010013447">
    <property type="protein sequence ID" value="CAK9040844.1"/>
    <property type="molecule type" value="Genomic_DNA"/>
</dbReference>
<proteinExistence type="predicted"/>
<dbReference type="Gene3D" id="3.40.50.300">
    <property type="entry name" value="P-loop containing nucleotide triphosphate hydrolases"/>
    <property type="match status" value="1"/>
</dbReference>
<organism evidence="3 5">
    <name type="scientific">Durusdinium trenchii</name>
    <dbReference type="NCBI Taxonomy" id="1381693"/>
    <lineage>
        <taxon>Eukaryota</taxon>
        <taxon>Sar</taxon>
        <taxon>Alveolata</taxon>
        <taxon>Dinophyceae</taxon>
        <taxon>Suessiales</taxon>
        <taxon>Symbiodiniaceae</taxon>
        <taxon>Durusdinium</taxon>
    </lineage>
</organism>
<feature type="compositionally biased region" description="Low complexity" evidence="1">
    <location>
        <begin position="114"/>
        <end position="133"/>
    </location>
</feature>
<feature type="domain" description="CHAT" evidence="2">
    <location>
        <begin position="209"/>
        <end position="367"/>
    </location>
</feature>
<dbReference type="InterPro" id="IPR027417">
    <property type="entry name" value="P-loop_NTPase"/>
</dbReference>
<reference evidence="3 5" key="1">
    <citation type="submission" date="2024-02" db="EMBL/GenBank/DDBJ databases">
        <authorList>
            <person name="Chen Y."/>
            <person name="Shah S."/>
            <person name="Dougan E. K."/>
            <person name="Thang M."/>
            <person name="Chan C."/>
        </authorList>
    </citation>
    <scope>NUCLEOTIDE SEQUENCE [LARGE SCALE GENOMIC DNA]</scope>
</reference>
<dbReference type="SUPFAM" id="SSF52540">
    <property type="entry name" value="P-loop containing nucleoside triphosphate hydrolases"/>
    <property type="match status" value="1"/>
</dbReference>
<protein>
    <recommendedName>
        <fullName evidence="2">CHAT domain-containing protein</fullName>
    </recommendedName>
</protein>